<protein>
    <submittedName>
        <fullName evidence="1">Uncharacterized protein</fullName>
    </submittedName>
</protein>
<proteinExistence type="predicted"/>
<comment type="caution">
    <text evidence="1">The sequence shown here is derived from an EMBL/GenBank/DDBJ whole genome shotgun (WGS) entry which is preliminary data.</text>
</comment>
<dbReference type="OrthoDB" id="10375960at2759"/>
<evidence type="ECO:0000313" key="1">
    <source>
        <dbReference type="EMBL" id="MBA0733242.1"/>
    </source>
</evidence>
<accession>A0A7J9BAN3</accession>
<keyword evidence="2" id="KW-1185">Reference proteome</keyword>
<dbReference type="Proteomes" id="UP000593579">
    <property type="component" value="Unassembled WGS sequence"/>
</dbReference>
<evidence type="ECO:0000313" key="2">
    <source>
        <dbReference type="Proteomes" id="UP000593579"/>
    </source>
</evidence>
<dbReference type="EMBL" id="JABEZY010000001">
    <property type="protein sequence ID" value="MBA0733242.1"/>
    <property type="molecule type" value="Genomic_DNA"/>
</dbReference>
<dbReference type="AlphaFoldDB" id="A0A7J9BAN3"/>
<gene>
    <name evidence="1" type="ORF">Gogos_017277</name>
</gene>
<sequence>MTKCADTDSFLIRLFKSPPTSVMNLFRRDRNMSIYS</sequence>
<reference evidence="1 2" key="1">
    <citation type="journal article" date="2019" name="Genome Biol. Evol.">
        <title>Insights into the evolution of the New World diploid cottons (Gossypium, subgenus Houzingenia) based on genome sequencing.</title>
        <authorList>
            <person name="Grover C.E."/>
            <person name="Arick M.A. 2nd"/>
            <person name="Thrash A."/>
            <person name="Conover J.L."/>
            <person name="Sanders W.S."/>
            <person name="Peterson D.G."/>
            <person name="Frelichowski J.E."/>
            <person name="Scheffler J.A."/>
            <person name="Scheffler B.E."/>
            <person name="Wendel J.F."/>
        </authorList>
    </citation>
    <scope>NUCLEOTIDE SEQUENCE [LARGE SCALE GENOMIC DNA]</scope>
    <source>
        <strain evidence="1">5</strain>
        <tissue evidence="1">Leaf</tissue>
    </source>
</reference>
<name>A0A7J9BAN3_GOSGO</name>
<organism evidence="1 2">
    <name type="scientific">Gossypium gossypioides</name>
    <name type="common">Mexican cotton</name>
    <name type="synonym">Selera gossypioides</name>
    <dbReference type="NCBI Taxonomy" id="34282"/>
    <lineage>
        <taxon>Eukaryota</taxon>
        <taxon>Viridiplantae</taxon>
        <taxon>Streptophyta</taxon>
        <taxon>Embryophyta</taxon>
        <taxon>Tracheophyta</taxon>
        <taxon>Spermatophyta</taxon>
        <taxon>Magnoliopsida</taxon>
        <taxon>eudicotyledons</taxon>
        <taxon>Gunneridae</taxon>
        <taxon>Pentapetalae</taxon>
        <taxon>rosids</taxon>
        <taxon>malvids</taxon>
        <taxon>Malvales</taxon>
        <taxon>Malvaceae</taxon>
        <taxon>Malvoideae</taxon>
        <taxon>Gossypium</taxon>
    </lineage>
</organism>